<name>A0A0C3CM59_HEBCY</name>
<keyword evidence="3" id="KW-1185">Reference proteome</keyword>
<gene>
    <name evidence="2" type="ORF">M413DRAFT_364610</name>
</gene>
<evidence type="ECO:0000256" key="1">
    <source>
        <dbReference type="SAM" id="MobiDB-lite"/>
    </source>
</evidence>
<proteinExistence type="predicted"/>
<feature type="compositionally biased region" description="Low complexity" evidence="1">
    <location>
        <begin position="109"/>
        <end position="153"/>
    </location>
</feature>
<dbReference type="AlphaFoldDB" id="A0A0C3CM59"/>
<evidence type="ECO:0000313" key="3">
    <source>
        <dbReference type="Proteomes" id="UP000053424"/>
    </source>
</evidence>
<protein>
    <submittedName>
        <fullName evidence="2">Uncharacterized protein</fullName>
    </submittedName>
</protein>
<organism evidence="2 3">
    <name type="scientific">Hebeloma cylindrosporum</name>
    <dbReference type="NCBI Taxonomy" id="76867"/>
    <lineage>
        <taxon>Eukaryota</taxon>
        <taxon>Fungi</taxon>
        <taxon>Dikarya</taxon>
        <taxon>Basidiomycota</taxon>
        <taxon>Agaricomycotina</taxon>
        <taxon>Agaricomycetes</taxon>
        <taxon>Agaricomycetidae</taxon>
        <taxon>Agaricales</taxon>
        <taxon>Agaricineae</taxon>
        <taxon>Hymenogastraceae</taxon>
        <taxon>Hebeloma</taxon>
    </lineage>
</organism>
<dbReference type="Proteomes" id="UP000053424">
    <property type="component" value="Unassembled WGS sequence"/>
</dbReference>
<reference evidence="3" key="2">
    <citation type="submission" date="2015-01" db="EMBL/GenBank/DDBJ databases">
        <title>Evolutionary Origins and Diversification of the Mycorrhizal Mutualists.</title>
        <authorList>
            <consortium name="DOE Joint Genome Institute"/>
            <consortium name="Mycorrhizal Genomics Consortium"/>
            <person name="Kohler A."/>
            <person name="Kuo A."/>
            <person name="Nagy L.G."/>
            <person name="Floudas D."/>
            <person name="Copeland A."/>
            <person name="Barry K.W."/>
            <person name="Cichocki N."/>
            <person name="Veneault-Fourrey C."/>
            <person name="LaButti K."/>
            <person name="Lindquist E.A."/>
            <person name="Lipzen A."/>
            <person name="Lundell T."/>
            <person name="Morin E."/>
            <person name="Murat C."/>
            <person name="Riley R."/>
            <person name="Ohm R."/>
            <person name="Sun H."/>
            <person name="Tunlid A."/>
            <person name="Henrissat B."/>
            <person name="Grigoriev I.V."/>
            <person name="Hibbett D.S."/>
            <person name="Martin F."/>
        </authorList>
    </citation>
    <scope>NUCLEOTIDE SEQUENCE [LARGE SCALE GENOMIC DNA]</scope>
    <source>
        <strain evidence="3">h7</strain>
    </source>
</reference>
<sequence length="182" mass="20430">MTISWLPSRYLVTTVMNEYVKNSFYDILPCRMEVGVFTDSMSKFVLILPSRWWFLTISIIVLKSLHSGFKKYQYYSQLPTQPLTFRHSQKCLHTRGLRIKCSSIRFQESSPRNTASGASSSSGQSSPRSSLGSLTFSSRTSNSTRSPPSSQSSIDLTTPTGPLIRPQPRIQVSSLLADAHTR</sequence>
<dbReference type="EMBL" id="KN831773">
    <property type="protein sequence ID" value="KIM44866.1"/>
    <property type="molecule type" value="Genomic_DNA"/>
</dbReference>
<dbReference type="HOGENOM" id="CLU_1482153_0_0_1"/>
<feature type="region of interest" description="Disordered" evidence="1">
    <location>
        <begin position="108"/>
        <end position="182"/>
    </location>
</feature>
<evidence type="ECO:0000313" key="2">
    <source>
        <dbReference type="EMBL" id="KIM44866.1"/>
    </source>
</evidence>
<accession>A0A0C3CM59</accession>
<reference evidence="2 3" key="1">
    <citation type="submission" date="2014-04" db="EMBL/GenBank/DDBJ databases">
        <authorList>
            <consortium name="DOE Joint Genome Institute"/>
            <person name="Kuo A."/>
            <person name="Gay G."/>
            <person name="Dore J."/>
            <person name="Kohler A."/>
            <person name="Nagy L.G."/>
            <person name="Floudas D."/>
            <person name="Copeland A."/>
            <person name="Barry K.W."/>
            <person name="Cichocki N."/>
            <person name="Veneault-Fourrey C."/>
            <person name="LaButti K."/>
            <person name="Lindquist E.A."/>
            <person name="Lipzen A."/>
            <person name="Lundell T."/>
            <person name="Morin E."/>
            <person name="Murat C."/>
            <person name="Sun H."/>
            <person name="Tunlid A."/>
            <person name="Henrissat B."/>
            <person name="Grigoriev I.V."/>
            <person name="Hibbett D.S."/>
            <person name="Martin F."/>
            <person name="Nordberg H.P."/>
            <person name="Cantor M.N."/>
            <person name="Hua S.X."/>
        </authorList>
    </citation>
    <scope>NUCLEOTIDE SEQUENCE [LARGE SCALE GENOMIC DNA]</scope>
    <source>
        <strain evidence="3">h7</strain>
    </source>
</reference>